<reference evidence="1" key="1">
    <citation type="submission" date="2020-03" db="EMBL/GenBank/DDBJ databases">
        <title>Hybrid Assembly of Korean Phytophthora infestans isolates.</title>
        <authorList>
            <person name="Prokchorchik M."/>
            <person name="Lee Y."/>
            <person name="Seo J."/>
            <person name="Cho J.-H."/>
            <person name="Park Y.-E."/>
            <person name="Jang D.-C."/>
            <person name="Im J.-S."/>
            <person name="Choi J.-G."/>
            <person name="Park H.-J."/>
            <person name="Lee G.-B."/>
            <person name="Lee Y.-G."/>
            <person name="Hong S.-Y."/>
            <person name="Cho K."/>
            <person name="Sohn K.H."/>
        </authorList>
    </citation>
    <scope>NUCLEOTIDE SEQUENCE</scope>
    <source>
        <strain evidence="1">KR_2_A2</strain>
    </source>
</reference>
<accession>A0A8S9UBM2</accession>
<evidence type="ECO:0000313" key="1">
    <source>
        <dbReference type="EMBL" id="KAF4136364.1"/>
    </source>
</evidence>
<dbReference type="Proteomes" id="UP000704712">
    <property type="component" value="Unassembled WGS sequence"/>
</dbReference>
<proteinExistence type="predicted"/>
<dbReference type="EMBL" id="JAACNO010001968">
    <property type="protein sequence ID" value="KAF4136364.1"/>
    <property type="molecule type" value="Genomic_DNA"/>
</dbReference>
<sequence length="105" mass="12548">MWDTSIRTLWDFSICWKISIIAMDQKALPLELVRARLNELEKMRTVLVNIQRSMEEIMAAQMEFQGRIDEEEACLYQLKADFFEEGAAQDDDLSFKVYWRWLFTS</sequence>
<gene>
    <name evidence="2" type="ORF">GN958_ATG04776</name>
    <name evidence="1" type="ORF">GN958_ATG14536</name>
</gene>
<comment type="caution">
    <text evidence="1">The sequence shown here is derived from an EMBL/GenBank/DDBJ whole genome shotgun (WGS) entry which is preliminary data.</text>
</comment>
<dbReference type="AlphaFoldDB" id="A0A8S9UBM2"/>
<evidence type="ECO:0000313" key="3">
    <source>
        <dbReference type="Proteomes" id="UP000704712"/>
    </source>
</evidence>
<name>A0A8S9UBM2_PHYIN</name>
<evidence type="ECO:0000313" key="2">
    <source>
        <dbReference type="EMBL" id="KAF4146110.1"/>
    </source>
</evidence>
<organism evidence="1 3">
    <name type="scientific">Phytophthora infestans</name>
    <name type="common">Potato late blight agent</name>
    <name type="synonym">Botrytis infestans</name>
    <dbReference type="NCBI Taxonomy" id="4787"/>
    <lineage>
        <taxon>Eukaryota</taxon>
        <taxon>Sar</taxon>
        <taxon>Stramenopiles</taxon>
        <taxon>Oomycota</taxon>
        <taxon>Peronosporomycetes</taxon>
        <taxon>Peronosporales</taxon>
        <taxon>Peronosporaceae</taxon>
        <taxon>Phytophthora</taxon>
    </lineage>
</organism>
<protein>
    <submittedName>
        <fullName evidence="1">Uncharacterized protein</fullName>
    </submittedName>
</protein>
<dbReference type="EMBL" id="JAACNO010000648">
    <property type="protein sequence ID" value="KAF4146110.1"/>
    <property type="molecule type" value="Genomic_DNA"/>
</dbReference>